<evidence type="ECO:0000313" key="1">
    <source>
        <dbReference type="EMBL" id="CAG7668073.1"/>
    </source>
</evidence>
<sequence>RRKCITETPGNVCSSWDDDPVLLDVIGKEALVYNPPIGGKDCSKERTEIPGRIITAGVEVLHKLDLLETCWPSVLNELIQDILMDYLFMDNYMKTEYKKLQDIDLIRKFP</sequence>
<reference evidence="1" key="1">
    <citation type="submission" date="2021-06" db="EMBL/GenBank/DDBJ databases">
        <authorList>
            <person name="Hodson N. C."/>
            <person name="Mongue J. A."/>
            <person name="Jaron S. K."/>
        </authorList>
    </citation>
    <scope>NUCLEOTIDE SEQUENCE</scope>
</reference>
<organism evidence="1 2">
    <name type="scientific">Allacma fusca</name>
    <dbReference type="NCBI Taxonomy" id="39272"/>
    <lineage>
        <taxon>Eukaryota</taxon>
        <taxon>Metazoa</taxon>
        <taxon>Ecdysozoa</taxon>
        <taxon>Arthropoda</taxon>
        <taxon>Hexapoda</taxon>
        <taxon>Collembola</taxon>
        <taxon>Symphypleona</taxon>
        <taxon>Sminthuridae</taxon>
        <taxon>Allacma</taxon>
    </lineage>
</organism>
<dbReference type="OrthoDB" id="1939344at2759"/>
<comment type="caution">
    <text evidence="1">The sequence shown here is derived from an EMBL/GenBank/DDBJ whole genome shotgun (WGS) entry which is preliminary data.</text>
</comment>
<proteinExistence type="predicted"/>
<dbReference type="AlphaFoldDB" id="A0A8J2NRM8"/>
<accession>A0A8J2NRM8</accession>
<name>A0A8J2NRM8_9HEXA</name>
<dbReference type="EMBL" id="CAJVCH010010788">
    <property type="protein sequence ID" value="CAG7668073.1"/>
    <property type="molecule type" value="Genomic_DNA"/>
</dbReference>
<gene>
    <name evidence="1" type="ORF">AFUS01_LOCUS1889</name>
</gene>
<dbReference type="Proteomes" id="UP000708208">
    <property type="component" value="Unassembled WGS sequence"/>
</dbReference>
<feature type="non-terminal residue" evidence="1">
    <location>
        <position position="110"/>
    </location>
</feature>
<protein>
    <submittedName>
        <fullName evidence="1">Uncharacterized protein</fullName>
    </submittedName>
</protein>
<evidence type="ECO:0000313" key="2">
    <source>
        <dbReference type="Proteomes" id="UP000708208"/>
    </source>
</evidence>
<keyword evidence="2" id="KW-1185">Reference proteome</keyword>